<dbReference type="Proteomes" id="UP000029120">
    <property type="component" value="Chromosome 1"/>
</dbReference>
<dbReference type="AlphaFoldDB" id="A0A087HKN9"/>
<accession>A0A087HKN9</accession>
<feature type="region of interest" description="Disordered" evidence="1">
    <location>
        <begin position="72"/>
        <end position="93"/>
    </location>
</feature>
<protein>
    <submittedName>
        <fullName evidence="2">Uncharacterized protein</fullName>
    </submittedName>
</protein>
<name>A0A087HKN9_ARAAL</name>
<gene>
    <name evidence="2" type="ordered locus">AALP_Aa1g027300</name>
</gene>
<reference evidence="3" key="1">
    <citation type="journal article" date="2015" name="Nat. Plants">
        <title>Genome expansion of Arabis alpina linked with retrotransposition and reduced symmetric DNA methylation.</title>
        <authorList>
            <person name="Willing E.M."/>
            <person name="Rawat V."/>
            <person name="Mandakova T."/>
            <person name="Maumus F."/>
            <person name="James G.V."/>
            <person name="Nordstroem K.J."/>
            <person name="Becker C."/>
            <person name="Warthmann N."/>
            <person name="Chica C."/>
            <person name="Szarzynska B."/>
            <person name="Zytnicki M."/>
            <person name="Albani M.C."/>
            <person name="Kiefer C."/>
            <person name="Bergonzi S."/>
            <person name="Castaings L."/>
            <person name="Mateos J.L."/>
            <person name="Berns M.C."/>
            <person name="Bujdoso N."/>
            <person name="Piofczyk T."/>
            <person name="de Lorenzo L."/>
            <person name="Barrero-Sicilia C."/>
            <person name="Mateos I."/>
            <person name="Piednoel M."/>
            <person name="Hagmann J."/>
            <person name="Chen-Min-Tao R."/>
            <person name="Iglesias-Fernandez R."/>
            <person name="Schuster S.C."/>
            <person name="Alonso-Blanco C."/>
            <person name="Roudier F."/>
            <person name="Carbonero P."/>
            <person name="Paz-Ares J."/>
            <person name="Davis S.J."/>
            <person name="Pecinka A."/>
            <person name="Quesneville H."/>
            <person name="Colot V."/>
            <person name="Lysak M.A."/>
            <person name="Weigel D."/>
            <person name="Coupland G."/>
            <person name="Schneeberger K."/>
        </authorList>
    </citation>
    <scope>NUCLEOTIDE SEQUENCE [LARGE SCALE GENOMIC DNA]</scope>
    <source>
        <strain evidence="3">cv. Pajares</strain>
    </source>
</reference>
<evidence type="ECO:0000313" key="3">
    <source>
        <dbReference type="Proteomes" id="UP000029120"/>
    </source>
</evidence>
<proteinExistence type="predicted"/>
<organism evidence="2 3">
    <name type="scientific">Arabis alpina</name>
    <name type="common">Alpine rock-cress</name>
    <dbReference type="NCBI Taxonomy" id="50452"/>
    <lineage>
        <taxon>Eukaryota</taxon>
        <taxon>Viridiplantae</taxon>
        <taxon>Streptophyta</taxon>
        <taxon>Embryophyta</taxon>
        <taxon>Tracheophyta</taxon>
        <taxon>Spermatophyta</taxon>
        <taxon>Magnoliopsida</taxon>
        <taxon>eudicotyledons</taxon>
        <taxon>Gunneridae</taxon>
        <taxon>Pentapetalae</taxon>
        <taxon>rosids</taxon>
        <taxon>malvids</taxon>
        <taxon>Brassicales</taxon>
        <taxon>Brassicaceae</taxon>
        <taxon>Arabideae</taxon>
        <taxon>Arabis</taxon>
    </lineage>
</organism>
<dbReference type="Gramene" id="KFK42691">
    <property type="protein sequence ID" value="KFK42691"/>
    <property type="gene ID" value="AALP_AA1G027300"/>
</dbReference>
<sequence>MASHSYSTLGFSILQELGSNEIIKSRAYLVNHGGRRHEIKTPTSFGLKLEHLEPWKPFCSWSKSNHFVEFEPERPEKARVKPSPKQQNPKIRDRDKIMWRPLRAFDSVVNRLCWNRHRGVLLCSL</sequence>
<keyword evidence="3" id="KW-1185">Reference proteome</keyword>
<evidence type="ECO:0000256" key="1">
    <source>
        <dbReference type="SAM" id="MobiDB-lite"/>
    </source>
</evidence>
<dbReference type="EMBL" id="CM002869">
    <property type="protein sequence ID" value="KFK42691.1"/>
    <property type="molecule type" value="Genomic_DNA"/>
</dbReference>
<dbReference type="OrthoDB" id="1918704at2759"/>
<evidence type="ECO:0000313" key="2">
    <source>
        <dbReference type="EMBL" id="KFK42691.1"/>
    </source>
</evidence>